<dbReference type="PANTHER" id="PTHR19229">
    <property type="entry name" value="ATP-BINDING CASSETTE TRANSPORTER SUBFAMILY A ABCA"/>
    <property type="match status" value="1"/>
</dbReference>
<dbReference type="GO" id="GO:0005524">
    <property type="term" value="F:ATP binding"/>
    <property type="evidence" value="ECO:0007669"/>
    <property type="project" value="InterPro"/>
</dbReference>
<keyword evidence="3" id="KW-1185">Reference proteome</keyword>
<gene>
    <name evidence="2" type="ORF">KQX54_004927</name>
</gene>
<comment type="caution">
    <text evidence="2">The sequence shown here is derived from an EMBL/GenBank/DDBJ whole genome shotgun (WGS) entry which is preliminary data.</text>
</comment>
<dbReference type="PANTHER" id="PTHR19229:SF250">
    <property type="entry name" value="ABC TRANSPORTER DOMAIN-CONTAINING PROTEIN-RELATED"/>
    <property type="match status" value="1"/>
</dbReference>
<evidence type="ECO:0000259" key="1">
    <source>
        <dbReference type="Pfam" id="PF00005"/>
    </source>
</evidence>
<name>A0AAV7J431_COTGL</name>
<reference evidence="2 3" key="1">
    <citation type="journal article" date="2021" name="J. Hered.">
        <title>A chromosome-level genome assembly of the parasitoid wasp, Cotesia glomerata (Hymenoptera: Braconidae).</title>
        <authorList>
            <person name="Pinto B.J."/>
            <person name="Weis J.J."/>
            <person name="Gamble T."/>
            <person name="Ode P.J."/>
            <person name="Paul R."/>
            <person name="Zaspel J.M."/>
        </authorList>
    </citation>
    <scope>NUCLEOTIDE SEQUENCE [LARGE SCALE GENOMIC DNA]</scope>
    <source>
        <strain evidence="2">CgM1</strain>
    </source>
</reference>
<dbReference type="GO" id="GO:0140359">
    <property type="term" value="F:ABC-type transporter activity"/>
    <property type="evidence" value="ECO:0007669"/>
    <property type="project" value="InterPro"/>
</dbReference>
<dbReference type="GO" id="GO:0016887">
    <property type="term" value="F:ATP hydrolysis activity"/>
    <property type="evidence" value="ECO:0007669"/>
    <property type="project" value="InterPro"/>
</dbReference>
<dbReference type="InterPro" id="IPR027417">
    <property type="entry name" value="P-loop_NTPase"/>
</dbReference>
<accession>A0AAV7J431</accession>
<dbReference type="EMBL" id="JAHXZJ010000002">
    <property type="protein sequence ID" value="KAH0563707.1"/>
    <property type="molecule type" value="Genomic_DNA"/>
</dbReference>
<feature type="domain" description="ABC transporter" evidence="1">
    <location>
        <begin position="80"/>
        <end position="169"/>
    </location>
</feature>
<dbReference type="GO" id="GO:0016020">
    <property type="term" value="C:membrane"/>
    <property type="evidence" value="ECO:0007669"/>
    <property type="project" value="InterPro"/>
</dbReference>
<dbReference type="Proteomes" id="UP000826195">
    <property type="component" value="Unassembled WGS sequence"/>
</dbReference>
<dbReference type="Gene3D" id="3.40.50.300">
    <property type="entry name" value="P-loop containing nucleotide triphosphate hydrolases"/>
    <property type="match status" value="1"/>
</dbReference>
<evidence type="ECO:0000313" key="2">
    <source>
        <dbReference type="EMBL" id="KAH0563707.1"/>
    </source>
</evidence>
<dbReference type="SUPFAM" id="SSF52540">
    <property type="entry name" value="P-loop containing nucleoside triphosphate hydrolases"/>
    <property type="match status" value="1"/>
</dbReference>
<dbReference type="GO" id="GO:0005319">
    <property type="term" value="F:lipid transporter activity"/>
    <property type="evidence" value="ECO:0007669"/>
    <property type="project" value="TreeGrafter"/>
</dbReference>
<proteinExistence type="predicted"/>
<protein>
    <recommendedName>
        <fullName evidence="1">ABC transporter domain-containing protein</fullName>
    </recommendedName>
</protein>
<dbReference type="InterPro" id="IPR003439">
    <property type="entry name" value="ABC_transporter-like_ATP-bd"/>
</dbReference>
<evidence type="ECO:0000313" key="3">
    <source>
        <dbReference type="Proteomes" id="UP000826195"/>
    </source>
</evidence>
<dbReference type="Pfam" id="PF00005">
    <property type="entry name" value="ABC_tran"/>
    <property type="match status" value="1"/>
</dbReference>
<organism evidence="2 3">
    <name type="scientific">Cotesia glomerata</name>
    <name type="common">Lepidopteran parasitic wasp</name>
    <name type="synonym">Apanteles glomeratus</name>
    <dbReference type="NCBI Taxonomy" id="32391"/>
    <lineage>
        <taxon>Eukaryota</taxon>
        <taxon>Metazoa</taxon>
        <taxon>Ecdysozoa</taxon>
        <taxon>Arthropoda</taxon>
        <taxon>Hexapoda</taxon>
        <taxon>Insecta</taxon>
        <taxon>Pterygota</taxon>
        <taxon>Neoptera</taxon>
        <taxon>Endopterygota</taxon>
        <taxon>Hymenoptera</taxon>
        <taxon>Apocrita</taxon>
        <taxon>Ichneumonoidea</taxon>
        <taxon>Braconidae</taxon>
        <taxon>Microgastrinae</taxon>
        <taxon>Cotesia</taxon>
    </lineage>
</organism>
<sequence>MFRRRKTNKSSITGIDEMVLKEKSIVFEEISKLMRKQKNQMYQSENIFFVQELEKYYGNFQAVKGINFRVKKGECFADKYLMQMGYCPQQDTIIDTFNSWDHLYLFAKLRGIPSSQIDSIVKKWILKLNLTACANQPSVTYSGGNKRRLNIAMALMGNPPLVLLNEPTTGVDHCSKEIFMEYT</sequence>
<dbReference type="InterPro" id="IPR026082">
    <property type="entry name" value="ABCA"/>
</dbReference>
<dbReference type="AlphaFoldDB" id="A0AAV7J431"/>